<dbReference type="AlphaFoldDB" id="H6SS49"/>
<name>H6SS49_PARPM</name>
<evidence type="ECO:0000313" key="1">
    <source>
        <dbReference type="EMBL" id="CCG07728.1"/>
    </source>
</evidence>
<gene>
    <name evidence="1" type="ORF">RSPPHO_01102</name>
</gene>
<proteinExistence type="predicted"/>
<dbReference type="EMBL" id="HE663493">
    <property type="protein sequence ID" value="CCG07728.1"/>
    <property type="molecule type" value="Genomic_DNA"/>
</dbReference>
<accession>H6SS49</accession>
<sequence length="125" mass="13297">MTSPPSEIGRSPLVFRFAPALVLALPLLAGGCASEPFVDYVQIRERSTVALPMRGTATIAAVCYSGNEAAQAKTLQALADAHCAKDNKKARYHLTERYGCTWLAPHVAFFTCVEPAPPPPGEAPS</sequence>
<dbReference type="STRING" id="1150469.RSPPHO_01102"/>
<keyword evidence="2" id="KW-1185">Reference proteome</keyword>
<evidence type="ECO:0000313" key="2">
    <source>
        <dbReference type="Proteomes" id="UP000033220"/>
    </source>
</evidence>
<protein>
    <recommendedName>
        <fullName evidence="3">Lipoprotein</fullName>
    </recommendedName>
</protein>
<evidence type="ECO:0008006" key="3">
    <source>
        <dbReference type="Google" id="ProtNLM"/>
    </source>
</evidence>
<reference evidence="1 2" key="1">
    <citation type="submission" date="2012-02" db="EMBL/GenBank/DDBJ databases">
        <title>Shotgun genome sequence of Phaeospirillum photometricum DSM 122.</title>
        <authorList>
            <person name="Duquesne K."/>
            <person name="Sturgis J."/>
        </authorList>
    </citation>
    <scope>NUCLEOTIDE SEQUENCE [LARGE SCALE GENOMIC DNA]</scope>
    <source>
        <strain evidence="2">DSM122</strain>
    </source>
</reference>
<dbReference type="Proteomes" id="UP000033220">
    <property type="component" value="Chromosome DSM 122"/>
</dbReference>
<dbReference type="KEGG" id="rpm:RSPPHO_01102"/>
<dbReference type="PATRIC" id="fig|1150469.3.peg.1253"/>
<organism evidence="1 2">
    <name type="scientific">Pararhodospirillum photometricum DSM 122</name>
    <dbReference type="NCBI Taxonomy" id="1150469"/>
    <lineage>
        <taxon>Bacteria</taxon>
        <taxon>Pseudomonadati</taxon>
        <taxon>Pseudomonadota</taxon>
        <taxon>Alphaproteobacteria</taxon>
        <taxon>Rhodospirillales</taxon>
        <taxon>Rhodospirillaceae</taxon>
        <taxon>Pararhodospirillum</taxon>
    </lineage>
</organism>
<dbReference type="HOGENOM" id="CLU_1990959_0_0_5"/>